<proteinExistence type="predicted"/>
<feature type="transmembrane region" description="Helical" evidence="1">
    <location>
        <begin position="220"/>
        <end position="241"/>
    </location>
</feature>
<feature type="transmembrane region" description="Helical" evidence="1">
    <location>
        <begin position="385"/>
        <end position="410"/>
    </location>
</feature>
<dbReference type="EMBL" id="RJKN01000002">
    <property type="protein sequence ID" value="ROP44735.1"/>
    <property type="molecule type" value="Genomic_DNA"/>
</dbReference>
<feature type="transmembrane region" description="Helical" evidence="1">
    <location>
        <begin position="98"/>
        <end position="119"/>
    </location>
</feature>
<evidence type="ECO:0000256" key="1">
    <source>
        <dbReference type="SAM" id="Phobius"/>
    </source>
</evidence>
<feature type="transmembrane region" description="Helical" evidence="1">
    <location>
        <begin position="125"/>
        <end position="146"/>
    </location>
</feature>
<keyword evidence="1" id="KW-0472">Membrane</keyword>
<evidence type="ECO:0000313" key="3">
    <source>
        <dbReference type="Proteomes" id="UP000276232"/>
    </source>
</evidence>
<dbReference type="AlphaFoldDB" id="A0A3N1HQG8"/>
<comment type="caution">
    <text evidence="2">The sequence shown here is derived from an EMBL/GenBank/DDBJ whole genome shotgun (WGS) entry which is preliminary data.</text>
</comment>
<dbReference type="OrthoDB" id="637094at2"/>
<dbReference type="InParanoid" id="A0A3N1HQG8"/>
<dbReference type="RefSeq" id="WP_123378979.1">
    <property type="nucleotide sequence ID" value="NZ_RJKN01000002.1"/>
</dbReference>
<dbReference type="Proteomes" id="UP000276232">
    <property type="component" value="Unassembled WGS sequence"/>
</dbReference>
<name>A0A3N1HQG8_9ACTN</name>
<sequence length="447" mass="47305">MDVLEQRLAEWRTHVGRSPAVAGVDVEELESHLRDQVEDLRRVGLDDDEAFLVAVRRLGAVDGLSAEYAREHGDRLWKQLVLAPPAEDRRSRGRLRQALLLAVGAGLAVQVPRLLGAGVERPADLGLLVLLVLPFLVVLVGTRAGAALGPRGWLVAAVPFVVGAVAVLAPPWAEGSSTEVLVVLHLPVLLWAAVGHAHAGGRWRSHEARMDVVRFTGEWVVYYALVALGGGVVVGLTVLLLQPAGEPVLEQVLLWLVPSGAAGAVVVAAWLVEAKQQVVENMAPVLTAVFTPLVALVLAASAVVYATTGLAADFDRDLLLGFDLLLLVVLGLVLYALSAQEPTRRPGVMDRVQLVAVVSALVLDALVLASLLGRLGELGPTPNRVAALGLNAVLLVDLVVAAVLAVRFLAGRAGADRPARWQTAYLPVLVVWAAVVVVVLPPVFAFR</sequence>
<feature type="transmembrane region" description="Helical" evidence="1">
    <location>
        <begin position="253"/>
        <end position="272"/>
    </location>
</feature>
<accession>A0A3N1HQG8</accession>
<reference evidence="2 3" key="1">
    <citation type="journal article" date="2015" name="Stand. Genomic Sci.">
        <title>Genomic Encyclopedia of Bacterial and Archaeal Type Strains, Phase III: the genomes of soil and plant-associated and newly described type strains.</title>
        <authorList>
            <person name="Whitman W.B."/>
            <person name="Woyke T."/>
            <person name="Klenk H.P."/>
            <person name="Zhou Y."/>
            <person name="Lilburn T.G."/>
            <person name="Beck B.J."/>
            <person name="De Vos P."/>
            <person name="Vandamme P."/>
            <person name="Eisen J.A."/>
            <person name="Garrity G."/>
            <person name="Hugenholtz P."/>
            <person name="Kyrpides N.C."/>
        </authorList>
    </citation>
    <scope>NUCLEOTIDE SEQUENCE [LARGE SCALE GENOMIC DNA]</scope>
    <source>
        <strain evidence="2 3">CECT 7306</strain>
    </source>
</reference>
<evidence type="ECO:0000313" key="2">
    <source>
        <dbReference type="EMBL" id="ROP44735.1"/>
    </source>
</evidence>
<keyword evidence="3" id="KW-1185">Reference proteome</keyword>
<gene>
    <name evidence="2" type="ORF">EDC03_0863</name>
</gene>
<feature type="transmembrane region" description="Helical" evidence="1">
    <location>
        <begin position="153"/>
        <end position="173"/>
    </location>
</feature>
<evidence type="ECO:0008006" key="4">
    <source>
        <dbReference type="Google" id="ProtNLM"/>
    </source>
</evidence>
<feature type="transmembrane region" description="Helical" evidence="1">
    <location>
        <begin position="284"/>
        <end position="306"/>
    </location>
</feature>
<protein>
    <recommendedName>
        <fullName evidence="4">DUF4153 domain-containing protein</fullName>
    </recommendedName>
</protein>
<keyword evidence="1" id="KW-0812">Transmembrane</keyword>
<dbReference type="NCBIfam" id="NF038403">
    <property type="entry name" value="perm_prefix_1"/>
    <property type="match status" value="1"/>
</dbReference>
<keyword evidence="1" id="KW-1133">Transmembrane helix</keyword>
<feature type="transmembrane region" description="Helical" evidence="1">
    <location>
        <begin position="422"/>
        <end position="444"/>
    </location>
</feature>
<feature type="transmembrane region" description="Helical" evidence="1">
    <location>
        <begin position="318"/>
        <end position="339"/>
    </location>
</feature>
<feature type="transmembrane region" description="Helical" evidence="1">
    <location>
        <begin position="351"/>
        <end position="373"/>
    </location>
</feature>
<dbReference type="InterPro" id="IPR047928">
    <property type="entry name" value="Perm_prefix_1"/>
</dbReference>
<feature type="transmembrane region" description="Helical" evidence="1">
    <location>
        <begin position="179"/>
        <end position="199"/>
    </location>
</feature>
<organism evidence="2 3">
    <name type="scientific">Pseudokineococcus lusitanus</name>
    <dbReference type="NCBI Taxonomy" id="763993"/>
    <lineage>
        <taxon>Bacteria</taxon>
        <taxon>Bacillati</taxon>
        <taxon>Actinomycetota</taxon>
        <taxon>Actinomycetes</taxon>
        <taxon>Kineosporiales</taxon>
        <taxon>Kineosporiaceae</taxon>
        <taxon>Pseudokineococcus</taxon>
    </lineage>
</organism>